<name>A0A6B0SEH8_9EURY</name>
<dbReference type="EMBL" id="WUUU01000028">
    <property type="protein sequence ID" value="MXR20125.1"/>
    <property type="molecule type" value="Genomic_DNA"/>
</dbReference>
<sequence>MEDDLSDTGSDEELPPEEEAARDTEERAEQYAANSQLKKDAWQQTLDDLDALAEKHREDGTDVTAIAAVDAGPIGRDTNDPDGEYGMEFVIADNHVEEFQAAFEAGDYPEYDIYRGEAASDAFVVLELNDPDAERTILLAGAYPLRDETMCAYAAREEGEMYTYVRTLDGTRYGAFHHEGYRKFFPRADELPDDPAQVKHI</sequence>
<protein>
    <submittedName>
        <fullName evidence="2">Uncharacterized protein</fullName>
    </submittedName>
</protein>
<feature type="region of interest" description="Disordered" evidence="1">
    <location>
        <begin position="1"/>
        <end position="39"/>
    </location>
</feature>
<dbReference type="Proteomes" id="UP000471521">
    <property type="component" value="Unassembled WGS sequence"/>
</dbReference>
<dbReference type="OrthoDB" id="236506at2157"/>
<dbReference type="InterPro" id="IPR055951">
    <property type="entry name" value="DUF7529"/>
</dbReference>
<gene>
    <name evidence="2" type="ORF">GRX66_05730</name>
</gene>
<evidence type="ECO:0000313" key="3">
    <source>
        <dbReference type="Proteomes" id="UP000471521"/>
    </source>
</evidence>
<reference evidence="2 3" key="1">
    <citation type="submission" date="2019-12" db="EMBL/GenBank/DDBJ databases">
        <title>Isolation and characterization of three novel carbon monoxide-oxidizing members of Halobacteria from salione crusts and soils.</title>
        <authorList>
            <person name="Myers M.R."/>
            <person name="King G.M."/>
        </authorList>
    </citation>
    <scope>NUCLEOTIDE SEQUENCE [LARGE SCALE GENOMIC DNA]</scope>
    <source>
        <strain evidence="2 3">PCN9</strain>
    </source>
</reference>
<feature type="compositionally biased region" description="Acidic residues" evidence="1">
    <location>
        <begin position="1"/>
        <end position="18"/>
    </location>
</feature>
<organism evidence="2 3">
    <name type="scientific">Halobacterium bonnevillei</name>
    <dbReference type="NCBI Taxonomy" id="2692200"/>
    <lineage>
        <taxon>Archaea</taxon>
        <taxon>Methanobacteriati</taxon>
        <taxon>Methanobacteriota</taxon>
        <taxon>Stenosarchaea group</taxon>
        <taxon>Halobacteria</taxon>
        <taxon>Halobacteriales</taxon>
        <taxon>Halobacteriaceae</taxon>
        <taxon>Halobacterium</taxon>
    </lineage>
</organism>
<dbReference type="Pfam" id="PF24373">
    <property type="entry name" value="DUF7529"/>
    <property type="match status" value="1"/>
</dbReference>
<dbReference type="RefSeq" id="WP_159525683.1">
    <property type="nucleotide sequence ID" value="NZ_WUUU01000028.1"/>
</dbReference>
<feature type="compositionally biased region" description="Basic and acidic residues" evidence="1">
    <location>
        <begin position="19"/>
        <end position="29"/>
    </location>
</feature>
<accession>A0A6B0SEH8</accession>
<comment type="caution">
    <text evidence="2">The sequence shown here is derived from an EMBL/GenBank/DDBJ whole genome shotgun (WGS) entry which is preliminary data.</text>
</comment>
<evidence type="ECO:0000313" key="2">
    <source>
        <dbReference type="EMBL" id="MXR20125.1"/>
    </source>
</evidence>
<evidence type="ECO:0000256" key="1">
    <source>
        <dbReference type="SAM" id="MobiDB-lite"/>
    </source>
</evidence>
<proteinExistence type="predicted"/>
<keyword evidence="3" id="KW-1185">Reference proteome</keyword>
<dbReference type="AlphaFoldDB" id="A0A6B0SEH8"/>